<dbReference type="Gene3D" id="2.40.160.50">
    <property type="entry name" value="membrane protein fhac: a member of the omp85/tpsb transporter family"/>
    <property type="match status" value="1"/>
</dbReference>
<organism evidence="2 3">
    <name type="scientific">Sphingomonas gilva</name>
    <dbReference type="NCBI Taxonomy" id="2305907"/>
    <lineage>
        <taxon>Bacteria</taxon>
        <taxon>Pseudomonadati</taxon>
        <taxon>Pseudomonadota</taxon>
        <taxon>Alphaproteobacteria</taxon>
        <taxon>Sphingomonadales</taxon>
        <taxon>Sphingomonadaceae</taxon>
        <taxon>Sphingomonas</taxon>
    </lineage>
</organism>
<comment type="caution">
    <text evidence="2">The sequence shown here is derived from an EMBL/GenBank/DDBJ whole genome shotgun (WGS) entry which is preliminary data.</text>
</comment>
<sequence>MTPPAPEETAAPNVSVDSREAVVRSTCPFEGSELTLNLSAVTYARPDGSPVQPEIAEALSGVDHATGAQPLKVVCDIRDAANAALARSGYIASVQIPPQNIDTGTLQLHVITARLTEVRVRGTPGPYADTLAARVEQLKSLDPLNEKDAERALLLAGDIPGLDVQLALRPAGTAPGDVIGDLNITYRPFAILANAQNYNSRQLGRETVYLRAEAYGLTGLSDVTYVGAQSTVDFEEQKIAQIGHIFGLNSSGTTLGGRFTYAWSRPDLDVLDLRTNTLIAGVDLRHPLVRSLTTNVALSGGFDYVDQDTRVFSGGSGTLLNLDKLRIGYLRLDGDYRTPPAQTGVSFSIEGGVELRKGFDIFDATPQGSFQASRIAGNSEAFVVRADADAVIGVGPIFSLAGSARAQWTDDPLLNYEEFSLGNLTIGRGYDPGANSGDRAVGVRGEVRANIPVGEDFGVQAFGFYDKVWLTNLDPGSTEVDRDFGSWGGGVRVTLPNRMLLEVTYAKPEDKALTIDAAPPTDRVLVSLTLQFRAGAR</sequence>
<dbReference type="InterPro" id="IPR005565">
    <property type="entry name" value="Hemolysn_activator_HlyB_C"/>
</dbReference>
<keyword evidence="3" id="KW-1185">Reference proteome</keyword>
<dbReference type="AlphaFoldDB" id="A0A396RL16"/>
<dbReference type="Pfam" id="PF03865">
    <property type="entry name" value="ShlB"/>
    <property type="match status" value="1"/>
</dbReference>
<dbReference type="PANTHER" id="PTHR34597">
    <property type="entry name" value="SLR1661 PROTEIN"/>
    <property type="match status" value="1"/>
</dbReference>
<evidence type="ECO:0000259" key="1">
    <source>
        <dbReference type="Pfam" id="PF03865"/>
    </source>
</evidence>
<dbReference type="PANTHER" id="PTHR34597:SF6">
    <property type="entry name" value="BLR6126 PROTEIN"/>
    <property type="match status" value="1"/>
</dbReference>
<dbReference type="GO" id="GO:0098046">
    <property type="term" value="C:type V protein secretion system complex"/>
    <property type="evidence" value="ECO:0007669"/>
    <property type="project" value="TreeGrafter"/>
</dbReference>
<protein>
    <submittedName>
        <fullName evidence="2">ShlB/FhaC/HecB family hemolysin secretion/activation protein</fullName>
    </submittedName>
</protein>
<gene>
    <name evidence="2" type="ORF">D1610_12770</name>
</gene>
<dbReference type="GO" id="GO:0046819">
    <property type="term" value="P:protein secretion by the type V secretion system"/>
    <property type="evidence" value="ECO:0007669"/>
    <property type="project" value="TreeGrafter"/>
</dbReference>
<reference evidence="2 3" key="1">
    <citation type="submission" date="2018-08" db="EMBL/GenBank/DDBJ databases">
        <title>The multiple taxonomic identification of Sphingomonas gilva.</title>
        <authorList>
            <person name="Zhu D."/>
            <person name="Zheng S."/>
        </authorList>
    </citation>
    <scope>NUCLEOTIDE SEQUENCE [LARGE SCALE GENOMIC DNA]</scope>
    <source>
        <strain evidence="2 3">ZDH117</strain>
    </source>
</reference>
<dbReference type="InterPro" id="IPR051544">
    <property type="entry name" value="TPS_OM_transporter"/>
</dbReference>
<accession>A0A396RL16</accession>
<dbReference type="EMBL" id="QWLV01000006">
    <property type="protein sequence ID" value="RHW16997.1"/>
    <property type="molecule type" value="Genomic_DNA"/>
</dbReference>
<proteinExistence type="predicted"/>
<evidence type="ECO:0000313" key="3">
    <source>
        <dbReference type="Proteomes" id="UP000266693"/>
    </source>
</evidence>
<feature type="domain" description="Haemolysin activator HlyB C-terminal" evidence="1">
    <location>
        <begin position="187"/>
        <end position="467"/>
    </location>
</feature>
<dbReference type="GO" id="GO:0008320">
    <property type="term" value="F:protein transmembrane transporter activity"/>
    <property type="evidence" value="ECO:0007669"/>
    <property type="project" value="TreeGrafter"/>
</dbReference>
<name>A0A396RL16_9SPHN</name>
<dbReference type="Proteomes" id="UP000266693">
    <property type="component" value="Unassembled WGS sequence"/>
</dbReference>
<evidence type="ECO:0000313" key="2">
    <source>
        <dbReference type="EMBL" id="RHW16997.1"/>
    </source>
</evidence>